<evidence type="ECO:0000313" key="2">
    <source>
        <dbReference type="Proteomes" id="UP000290660"/>
    </source>
</evidence>
<protein>
    <submittedName>
        <fullName evidence="1">Uncharacterized protein</fullName>
    </submittedName>
</protein>
<sequence length="119" mass="14043">MNFDEISFINEVFKRSVEGSIAWCFSEQVPPVIYHNSEITITSCYQSSILNNGAILYLFRYRIPEYDGEYDKFFNVEKIRLLSIQFDRISWQSYAESAPIYNLFDYVSSRYSGLSDFFS</sequence>
<evidence type="ECO:0000313" key="1">
    <source>
        <dbReference type="EMBL" id="RXQ31552.1"/>
    </source>
</evidence>
<gene>
    <name evidence="1" type="ORF">EI538_17505</name>
</gene>
<dbReference type="AlphaFoldDB" id="A0A3V8I899"/>
<accession>A0A3V8I899</accession>
<proteinExistence type="predicted"/>
<comment type="caution">
    <text evidence="1">The sequence shown here is derived from an EMBL/GenBank/DDBJ whole genome shotgun (WGS) entry which is preliminary data.</text>
</comment>
<dbReference type="Proteomes" id="UP000290660">
    <property type="component" value="Unassembled WGS sequence"/>
</dbReference>
<organism evidence="1 2">
    <name type="scientific">Salmonella enterica</name>
    <name type="common">Salmonella choleraesuis</name>
    <dbReference type="NCBI Taxonomy" id="28901"/>
    <lineage>
        <taxon>Bacteria</taxon>
        <taxon>Pseudomonadati</taxon>
        <taxon>Pseudomonadota</taxon>
        <taxon>Gammaproteobacteria</taxon>
        <taxon>Enterobacterales</taxon>
        <taxon>Enterobacteriaceae</taxon>
        <taxon>Salmonella</taxon>
    </lineage>
</organism>
<dbReference type="EMBL" id="RSEO01000022">
    <property type="protein sequence ID" value="RXQ31552.1"/>
    <property type="molecule type" value="Genomic_DNA"/>
</dbReference>
<reference evidence="1 2" key="1">
    <citation type="submission" date="2018-12" db="EMBL/GenBank/DDBJ databases">
        <title>Identification of serotype of rogose Salmonella by whole genome sequencing.</title>
        <authorList>
            <person name="Sacchi C.T."/>
            <person name="Goncalves C.R."/>
            <person name="Tiba-Casas M.R."/>
        </authorList>
    </citation>
    <scope>NUCLEOTIDE SEQUENCE [LARGE SCALE GENOMIC DNA]</scope>
    <source>
        <strain evidence="1 2">169_17</strain>
    </source>
</reference>
<name>A0A3V8I899_SALER</name>